<dbReference type="RefSeq" id="WP_206964093.1">
    <property type="nucleotide sequence ID" value="NZ_JAFLVX010000002.1"/>
</dbReference>
<organism evidence="4 5">
    <name type="scientific">Candidatus Vagococcus giribetii</name>
    <dbReference type="NCBI Taxonomy" id="2230876"/>
    <lineage>
        <taxon>Bacteria</taxon>
        <taxon>Bacillati</taxon>
        <taxon>Bacillota</taxon>
        <taxon>Bacilli</taxon>
        <taxon>Lactobacillales</taxon>
        <taxon>Enterococcaceae</taxon>
        <taxon>Vagococcus</taxon>
    </lineage>
</organism>
<dbReference type="Proteomes" id="UP000664857">
    <property type="component" value="Unassembled WGS sequence"/>
</dbReference>
<reference evidence="4 5" key="1">
    <citation type="submission" date="2021-03" db="EMBL/GenBank/DDBJ databases">
        <title>Enterococcal diversity collection.</title>
        <authorList>
            <person name="Gilmore M.S."/>
            <person name="Schwartzman J."/>
            <person name="Van Tyne D."/>
            <person name="Martin M."/>
            <person name="Earl A.M."/>
            <person name="Manson A.L."/>
            <person name="Straub T."/>
            <person name="Salamzade R."/>
            <person name="Saavedra J."/>
            <person name="Lebreton F."/>
            <person name="Prichula J."/>
            <person name="Schaufler K."/>
            <person name="Gaca A."/>
            <person name="Sgardioli B."/>
            <person name="Wagenaar J."/>
            <person name="Strong T."/>
        </authorList>
    </citation>
    <scope>NUCLEOTIDE SEQUENCE [LARGE SCALE GENOMIC DNA]</scope>
    <source>
        <strain evidence="4 5">DIV0080</strain>
    </source>
</reference>
<dbReference type="PROSITE" id="PS51178">
    <property type="entry name" value="PASTA"/>
    <property type="match status" value="1"/>
</dbReference>
<feature type="transmembrane region" description="Helical" evidence="2">
    <location>
        <begin position="20"/>
        <end position="39"/>
    </location>
</feature>
<accession>A0ABS3HP24</accession>
<keyword evidence="2" id="KW-1133">Transmembrane helix</keyword>
<feature type="compositionally biased region" description="Basic and acidic residues" evidence="1">
    <location>
        <begin position="314"/>
        <end position="339"/>
    </location>
</feature>
<evidence type="ECO:0000256" key="1">
    <source>
        <dbReference type="SAM" id="MobiDB-lite"/>
    </source>
</evidence>
<feature type="region of interest" description="Disordered" evidence="1">
    <location>
        <begin position="312"/>
        <end position="341"/>
    </location>
</feature>
<evidence type="ECO:0000313" key="5">
    <source>
        <dbReference type="Proteomes" id="UP000664857"/>
    </source>
</evidence>
<feature type="region of interest" description="Disordered" evidence="1">
    <location>
        <begin position="361"/>
        <end position="404"/>
    </location>
</feature>
<keyword evidence="2" id="KW-0472">Membrane</keyword>
<proteinExistence type="predicted"/>
<evidence type="ECO:0000256" key="2">
    <source>
        <dbReference type="SAM" id="Phobius"/>
    </source>
</evidence>
<name>A0ABS3HP24_9ENTE</name>
<evidence type="ECO:0000259" key="3">
    <source>
        <dbReference type="PROSITE" id="PS51178"/>
    </source>
</evidence>
<evidence type="ECO:0000313" key="4">
    <source>
        <dbReference type="EMBL" id="MBO0475497.1"/>
    </source>
</evidence>
<dbReference type="InterPro" id="IPR005543">
    <property type="entry name" value="PASTA_dom"/>
</dbReference>
<gene>
    <name evidence="4" type="ORF">DOK76_00360</name>
</gene>
<dbReference type="Gene3D" id="3.30.10.20">
    <property type="match status" value="1"/>
</dbReference>
<sequence length="404" mass="46820">MKVKKYKKKSSYNKQMIKILYLMMISLSVYFFFKTYQYISNVPEANNITQEEIYDLTRIEESDIKLVRALKNDAFDSWLYEANDDKVKKLEETQAIITSITEGKVKVSAIDSVIGDLKKDVDTISDSDIEELYVLYYKKVLPKQYEKADKSFKEMTVDQPETKYEEIFELLDLLNKIYNQKGMQSVTNDPNFKQSVSLIEEINSNFKEVNQIKSSYANFDTLNEPITEPTTRLGVELDSYVFEVNHYIESKRLVTEFKNRYSELQRNLSTNKEIIKNSVKTPDLVGMTIEEAQKELNKAKLNLGIRGYTNKNYKNGDRVQESQREIENWDNDKQDKIMRQEPSPTDYEFITHGSTIQVIVENKPINKPEESTESSSSSIFESSISSSSSTEETTSTTNSDVSER</sequence>
<feature type="domain" description="PASTA" evidence="3">
    <location>
        <begin position="275"/>
        <end position="362"/>
    </location>
</feature>
<keyword evidence="5" id="KW-1185">Reference proteome</keyword>
<dbReference type="Pfam" id="PF03793">
    <property type="entry name" value="PASTA"/>
    <property type="match status" value="1"/>
</dbReference>
<comment type="caution">
    <text evidence="4">The sequence shown here is derived from an EMBL/GenBank/DDBJ whole genome shotgun (WGS) entry which is preliminary data.</text>
</comment>
<protein>
    <submittedName>
        <fullName evidence="4">PASTA domain-containing protein</fullName>
    </submittedName>
</protein>
<dbReference type="EMBL" id="JAFLVX010000002">
    <property type="protein sequence ID" value="MBO0475497.1"/>
    <property type="molecule type" value="Genomic_DNA"/>
</dbReference>
<keyword evidence="2" id="KW-0812">Transmembrane</keyword>
<dbReference type="CDD" id="cd06577">
    <property type="entry name" value="PASTA_pknB"/>
    <property type="match status" value="1"/>
</dbReference>
<feature type="compositionally biased region" description="Low complexity" evidence="1">
    <location>
        <begin position="373"/>
        <end position="397"/>
    </location>
</feature>